<dbReference type="InterPro" id="IPR029068">
    <property type="entry name" value="Glyas_Bleomycin-R_OHBP_Dase"/>
</dbReference>
<evidence type="ECO:0000256" key="1">
    <source>
        <dbReference type="SAM" id="MobiDB-lite"/>
    </source>
</evidence>
<dbReference type="SUPFAM" id="SSF54593">
    <property type="entry name" value="Glyoxalase/Bleomycin resistance protein/Dihydroxybiphenyl dioxygenase"/>
    <property type="match status" value="1"/>
</dbReference>
<dbReference type="PANTHER" id="PTHR36110:SF2">
    <property type="entry name" value="RING-CLEAVING DIOXYGENASE MHQE-RELATED"/>
    <property type="match status" value="1"/>
</dbReference>
<feature type="domain" description="VOC" evidence="2">
    <location>
        <begin position="1"/>
        <end position="68"/>
    </location>
</feature>
<reference evidence="3 4" key="1">
    <citation type="journal article" date="2019" name="Int. J. Syst. Evol. Microbiol.">
        <title>The Global Catalogue of Microorganisms (GCM) 10K type strain sequencing project: providing services to taxonomists for standard genome sequencing and annotation.</title>
        <authorList>
            <consortium name="The Broad Institute Genomics Platform"/>
            <consortium name="The Broad Institute Genome Sequencing Center for Infectious Disease"/>
            <person name="Wu L."/>
            <person name="Ma J."/>
        </authorList>
    </citation>
    <scope>NUCLEOTIDE SEQUENCE [LARGE SCALE GENOMIC DNA]</scope>
    <source>
        <strain evidence="3 4">LMG 29247</strain>
    </source>
</reference>
<dbReference type="Proteomes" id="UP001596383">
    <property type="component" value="Unassembled WGS sequence"/>
</dbReference>
<dbReference type="AlphaFoldDB" id="A0ABD5SQB6"/>
<dbReference type="Gene3D" id="3.10.180.10">
    <property type="entry name" value="2,3-Dihydroxybiphenyl 1,2-Dioxygenase, domain 1"/>
    <property type="match status" value="1"/>
</dbReference>
<dbReference type="PROSITE" id="PS51819">
    <property type="entry name" value="VOC"/>
    <property type="match status" value="1"/>
</dbReference>
<evidence type="ECO:0000259" key="2">
    <source>
        <dbReference type="PROSITE" id="PS51819"/>
    </source>
</evidence>
<dbReference type="EMBL" id="JBHSWV010000344">
    <property type="protein sequence ID" value="MFC6767198.1"/>
    <property type="molecule type" value="Genomic_DNA"/>
</dbReference>
<accession>A0ABD5SQB6</accession>
<dbReference type="InterPro" id="IPR037523">
    <property type="entry name" value="VOC_core"/>
</dbReference>
<gene>
    <name evidence="3" type="ORF">ACFQE6_20095</name>
</gene>
<organism evidence="3 4">
    <name type="scientific">Natrinema soli</name>
    <dbReference type="NCBI Taxonomy" id="1930624"/>
    <lineage>
        <taxon>Archaea</taxon>
        <taxon>Methanobacteriati</taxon>
        <taxon>Methanobacteriota</taxon>
        <taxon>Stenosarchaea group</taxon>
        <taxon>Halobacteria</taxon>
        <taxon>Halobacteriales</taxon>
        <taxon>Natrialbaceae</taxon>
        <taxon>Natrinema</taxon>
    </lineage>
</organism>
<dbReference type="RefSeq" id="WP_273740114.1">
    <property type="nucleotide sequence ID" value="NZ_JAQIVI010000344.1"/>
</dbReference>
<comment type="caution">
    <text evidence="3">The sequence shown here is derived from an EMBL/GenBank/DDBJ whole genome shotgun (WGS) entry which is preliminary data.</text>
</comment>
<sequence>ETDAGRGRMGVGTVHHVAFAAESVDEQEEWREAFAEQGLAPSAVIDRKYFQSIYVREPGGVLFEMATTGPGFTDDETLDELGGRLTLPEWLEDEREEVEARLPAFDGPNVGSDAD</sequence>
<name>A0ABD5SQB6_9EURY</name>
<dbReference type="InterPro" id="IPR004360">
    <property type="entry name" value="Glyas_Fos-R_dOase_dom"/>
</dbReference>
<evidence type="ECO:0000313" key="4">
    <source>
        <dbReference type="Proteomes" id="UP001596383"/>
    </source>
</evidence>
<evidence type="ECO:0000313" key="3">
    <source>
        <dbReference type="EMBL" id="MFC6767198.1"/>
    </source>
</evidence>
<protein>
    <submittedName>
        <fullName evidence="3">VOC family protein</fullName>
    </submittedName>
</protein>
<dbReference type="PANTHER" id="PTHR36110">
    <property type="entry name" value="RING-CLEAVING DIOXYGENASE MHQE-RELATED"/>
    <property type="match status" value="1"/>
</dbReference>
<feature type="non-terminal residue" evidence="3">
    <location>
        <position position="1"/>
    </location>
</feature>
<feature type="region of interest" description="Disordered" evidence="1">
    <location>
        <begin position="96"/>
        <end position="115"/>
    </location>
</feature>
<dbReference type="InterPro" id="IPR052537">
    <property type="entry name" value="Extradiol_RC_dioxygenase"/>
</dbReference>
<proteinExistence type="predicted"/>
<dbReference type="Pfam" id="PF00903">
    <property type="entry name" value="Glyoxalase"/>
    <property type="match status" value="1"/>
</dbReference>
<keyword evidence="4" id="KW-1185">Reference proteome</keyword>